<dbReference type="RefSeq" id="WP_255295122.1">
    <property type="nucleotide sequence ID" value="NZ_NUPM01000143.1"/>
</dbReference>
<organism evidence="2 3">
    <name type="scientific">Bacillus thuringiensis</name>
    <dbReference type="NCBI Taxonomy" id="1428"/>
    <lineage>
        <taxon>Bacteria</taxon>
        <taxon>Bacillati</taxon>
        <taxon>Bacillota</taxon>
        <taxon>Bacilli</taxon>
        <taxon>Bacillales</taxon>
        <taxon>Bacillaceae</taxon>
        <taxon>Bacillus</taxon>
        <taxon>Bacillus cereus group</taxon>
    </lineage>
</organism>
<feature type="non-terminal residue" evidence="2">
    <location>
        <position position="1"/>
    </location>
</feature>
<proteinExistence type="predicted"/>
<dbReference type="SUPFAM" id="SSF51445">
    <property type="entry name" value="(Trans)glycosidases"/>
    <property type="match status" value="1"/>
</dbReference>
<sequence length="85" mass="9732">VSGHKHFMNGPNIHKYLHEMNEEVLSHYDIMTVGEMPGVTTEEAKLYTGEARKELQMVFQFEHMDLDSGEGGKWDVKPCPLLTLK</sequence>
<feature type="non-terminal residue" evidence="2">
    <location>
        <position position="85"/>
    </location>
</feature>
<dbReference type="GO" id="GO:0005975">
    <property type="term" value="P:carbohydrate metabolic process"/>
    <property type="evidence" value="ECO:0007669"/>
    <property type="project" value="InterPro"/>
</dbReference>
<dbReference type="EMBL" id="NUPM01000143">
    <property type="protein sequence ID" value="PGY90220.1"/>
    <property type="molecule type" value="Genomic_DNA"/>
</dbReference>
<dbReference type="InterPro" id="IPR017853">
    <property type="entry name" value="GH"/>
</dbReference>
<dbReference type="Gene3D" id="3.20.20.80">
    <property type="entry name" value="Glycosidases"/>
    <property type="match status" value="1"/>
</dbReference>
<dbReference type="InterPro" id="IPR006047">
    <property type="entry name" value="GH13_cat_dom"/>
</dbReference>
<reference evidence="2 3" key="1">
    <citation type="submission" date="2017-09" db="EMBL/GenBank/DDBJ databases">
        <title>Large-scale bioinformatics analysis of Bacillus genomes uncovers conserved roles of natural products in bacterial physiology.</title>
        <authorList>
            <consortium name="Agbiome Team Llc"/>
            <person name="Bleich R.M."/>
            <person name="Grubbs K.J."/>
            <person name="Santa Maria K.C."/>
            <person name="Allen S.E."/>
            <person name="Farag S."/>
            <person name="Shank E.A."/>
            <person name="Bowers A."/>
        </authorList>
    </citation>
    <scope>NUCLEOTIDE SEQUENCE [LARGE SCALE GENOMIC DNA]</scope>
    <source>
        <strain evidence="2 3">AFS030179</strain>
    </source>
</reference>
<evidence type="ECO:0000259" key="1">
    <source>
        <dbReference type="Pfam" id="PF00128"/>
    </source>
</evidence>
<name>A0AB36V0K9_BACTU</name>
<accession>A0AB36V0K9</accession>
<evidence type="ECO:0000313" key="2">
    <source>
        <dbReference type="EMBL" id="PGY90220.1"/>
    </source>
</evidence>
<dbReference type="Pfam" id="PF00128">
    <property type="entry name" value="Alpha-amylase"/>
    <property type="match status" value="1"/>
</dbReference>
<protein>
    <submittedName>
        <fullName evidence="2">Glucohydrolase</fullName>
    </submittedName>
</protein>
<dbReference type="Proteomes" id="UP000223445">
    <property type="component" value="Unassembled WGS sequence"/>
</dbReference>
<evidence type="ECO:0000313" key="3">
    <source>
        <dbReference type="Proteomes" id="UP000223445"/>
    </source>
</evidence>
<gene>
    <name evidence="2" type="ORF">COE48_33350</name>
</gene>
<dbReference type="AlphaFoldDB" id="A0AB36V0K9"/>
<comment type="caution">
    <text evidence="2">The sequence shown here is derived from an EMBL/GenBank/DDBJ whole genome shotgun (WGS) entry which is preliminary data.</text>
</comment>
<feature type="domain" description="Glycosyl hydrolase family 13 catalytic" evidence="1">
    <location>
        <begin position="3"/>
        <end position="85"/>
    </location>
</feature>